<gene>
    <name evidence="2" type="ORF">OIK42_14630</name>
</gene>
<reference evidence="2 3" key="1">
    <citation type="submission" date="2022-10" db="EMBL/GenBank/DDBJ databases">
        <title>Alteromonas sp. chi3 Genome sequencing.</title>
        <authorList>
            <person name="Park S."/>
        </authorList>
    </citation>
    <scope>NUCLEOTIDE SEQUENCE [LARGE SCALE GENOMIC DNA]</scope>
    <source>
        <strain evidence="3">chi3</strain>
    </source>
</reference>
<dbReference type="RefSeq" id="WP_273641777.1">
    <property type="nucleotide sequence ID" value="NZ_JAQQXP010000002.1"/>
</dbReference>
<organism evidence="2 3">
    <name type="scientific">Alteromonas gilva</name>
    <dbReference type="NCBI Taxonomy" id="2987522"/>
    <lineage>
        <taxon>Bacteria</taxon>
        <taxon>Pseudomonadati</taxon>
        <taxon>Pseudomonadota</taxon>
        <taxon>Gammaproteobacteria</taxon>
        <taxon>Alteromonadales</taxon>
        <taxon>Alteromonadaceae</taxon>
        <taxon>Alteromonas/Salinimonas group</taxon>
        <taxon>Alteromonas</taxon>
    </lineage>
</organism>
<dbReference type="Proteomes" id="UP001218788">
    <property type="component" value="Unassembled WGS sequence"/>
</dbReference>
<evidence type="ECO:0008006" key="4">
    <source>
        <dbReference type="Google" id="ProtNLM"/>
    </source>
</evidence>
<name>A0ABT5L554_9ALTE</name>
<proteinExistence type="predicted"/>
<evidence type="ECO:0000256" key="1">
    <source>
        <dbReference type="SAM" id="SignalP"/>
    </source>
</evidence>
<keyword evidence="3" id="KW-1185">Reference proteome</keyword>
<comment type="caution">
    <text evidence="2">The sequence shown here is derived from an EMBL/GenBank/DDBJ whole genome shotgun (WGS) entry which is preliminary data.</text>
</comment>
<protein>
    <recommendedName>
        <fullName evidence="4">Peptidase M1 membrane alanine aminopeptidase domain-containing protein</fullName>
    </recommendedName>
</protein>
<evidence type="ECO:0000313" key="2">
    <source>
        <dbReference type="EMBL" id="MDC8831992.1"/>
    </source>
</evidence>
<feature type="chain" id="PRO_5046076735" description="Peptidase M1 membrane alanine aminopeptidase domain-containing protein" evidence="1">
    <location>
        <begin position="23"/>
        <end position="305"/>
    </location>
</feature>
<feature type="signal peptide" evidence="1">
    <location>
        <begin position="1"/>
        <end position="22"/>
    </location>
</feature>
<keyword evidence="1" id="KW-0732">Signal</keyword>
<sequence length="305" mass="33377">MCSTKIIISTVLLLALTWGAHSVSLTGEPGEPGEPQAPKDDKVGFGLQYQNTGVRFFSTPEIYSSAWGEHLNRALVRYTELIGAPSPVDVTLVATQAEAANVALPRSANRSLTLSLDQIQSKTATLGSEYAVIAHELCHSWFIGTLESNGLKQTKDVMGMPVYGHIAAPDWLDEAVAIHCESGDVAASRLTGDFKRALIEDFIVQEHPVFAAMKEKIMAVMKQKKAGQTTTITMKSGDHDYVSFYKQSAWFKRFLLATRGNDIFKDLVGHLADGDSLDQVILSNTADGSWPAVNRQFNQFIDNNQ</sequence>
<accession>A0ABT5L554</accession>
<dbReference type="EMBL" id="JAQQXP010000002">
    <property type="protein sequence ID" value="MDC8831992.1"/>
    <property type="molecule type" value="Genomic_DNA"/>
</dbReference>
<evidence type="ECO:0000313" key="3">
    <source>
        <dbReference type="Proteomes" id="UP001218788"/>
    </source>
</evidence>